<dbReference type="Pfam" id="PF14341">
    <property type="entry name" value="PilX_N"/>
    <property type="match status" value="1"/>
</dbReference>
<dbReference type="EMBL" id="MFSQ01000038">
    <property type="protein sequence ID" value="OGI41098.1"/>
    <property type="molecule type" value="Genomic_DNA"/>
</dbReference>
<comment type="caution">
    <text evidence="3">The sequence shown here is derived from an EMBL/GenBank/DDBJ whole genome shotgun (WGS) entry which is preliminary data.</text>
</comment>
<dbReference type="Proteomes" id="UP000178379">
    <property type="component" value="Unassembled WGS sequence"/>
</dbReference>
<keyword evidence="1" id="KW-0472">Membrane</keyword>
<reference evidence="3 4" key="1">
    <citation type="journal article" date="2016" name="Nat. Commun.">
        <title>Thousands of microbial genomes shed light on interconnected biogeochemical processes in an aquifer system.</title>
        <authorList>
            <person name="Anantharaman K."/>
            <person name="Brown C.T."/>
            <person name="Hug L.A."/>
            <person name="Sharon I."/>
            <person name="Castelle C.J."/>
            <person name="Probst A.J."/>
            <person name="Thomas B.C."/>
            <person name="Singh A."/>
            <person name="Wilkins M.J."/>
            <person name="Karaoz U."/>
            <person name="Brodie E.L."/>
            <person name="Williams K.H."/>
            <person name="Hubbard S.S."/>
            <person name="Banfield J.F."/>
        </authorList>
    </citation>
    <scope>NUCLEOTIDE SEQUENCE [LARGE SCALE GENOMIC DNA]</scope>
</reference>
<evidence type="ECO:0000259" key="2">
    <source>
        <dbReference type="Pfam" id="PF14341"/>
    </source>
</evidence>
<dbReference type="AlphaFoldDB" id="A0A1F6T7K6"/>
<proteinExistence type="predicted"/>
<evidence type="ECO:0000256" key="1">
    <source>
        <dbReference type="SAM" id="Phobius"/>
    </source>
</evidence>
<protein>
    <recommendedName>
        <fullName evidence="2">Type 4 fimbrial biogenesis protein PilX N-terminal domain-containing protein</fullName>
    </recommendedName>
</protein>
<gene>
    <name evidence="3" type="ORF">A2140_01960</name>
</gene>
<feature type="domain" description="Type 4 fimbrial biogenesis protein PilX N-terminal" evidence="2">
    <location>
        <begin position="17"/>
        <end position="66"/>
    </location>
</feature>
<sequence>MINATLQRERPGVPPQRGAALLMSLVILVALTLITLASLGTSIMQLRMSSNEEMRASAQQAAQSGIDAVIVTNAAITDANTKFFKISGSIGDTNCYNWPTSCTTAGVALPTSLSENRIRITRLSNPGYDRSSSKCEKMAQYRIESDYDKASVGRGKAELAQGFNLCVAFVTEDRPAPPKTTDHN</sequence>
<evidence type="ECO:0000313" key="4">
    <source>
        <dbReference type="Proteomes" id="UP000178379"/>
    </source>
</evidence>
<dbReference type="InterPro" id="IPR025746">
    <property type="entry name" value="PilX_N_dom"/>
</dbReference>
<keyword evidence="1" id="KW-1133">Transmembrane helix</keyword>
<organism evidence="3 4">
    <name type="scientific">Candidatus Muproteobacteria bacterium RBG_16_62_13</name>
    <dbReference type="NCBI Taxonomy" id="1817756"/>
    <lineage>
        <taxon>Bacteria</taxon>
        <taxon>Pseudomonadati</taxon>
        <taxon>Pseudomonadota</taxon>
        <taxon>Candidatus Muproteobacteria</taxon>
    </lineage>
</organism>
<feature type="transmembrane region" description="Helical" evidence="1">
    <location>
        <begin position="20"/>
        <end position="39"/>
    </location>
</feature>
<dbReference type="STRING" id="1817756.A2140_01960"/>
<evidence type="ECO:0000313" key="3">
    <source>
        <dbReference type="EMBL" id="OGI41098.1"/>
    </source>
</evidence>
<name>A0A1F6T7K6_9PROT</name>
<keyword evidence="1" id="KW-0812">Transmembrane</keyword>
<accession>A0A1F6T7K6</accession>